<protein>
    <submittedName>
        <fullName evidence="2">Large subunit ribosomal protein L6e</fullName>
    </submittedName>
</protein>
<dbReference type="GO" id="GO:0002181">
    <property type="term" value="P:cytoplasmic translation"/>
    <property type="evidence" value="ECO:0007669"/>
    <property type="project" value="TreeGrafter"/>
</dbReference>
<dbReference type="AlphaFoldDB" id="A0A177EC74"/>
<dbReference type="PANTHER" id="PTHR10715:SF0">
    <property type="entry name" value="LARGE RIBOSOMAL SUBUNIT PROTEIN EL6"/>
    <property type="match status" value="1"/>
</dbReference>
<dbReference type="PANTHER" id="PTHR10715">
    <property type="entry name" value="60S RIBOSOMAL PROTEIN L6"/>
    <property type="match status" value="1"/>
</dbReference>
<dbReference type="VEuPathDB" id="MicrosporidiaDB:NEDG_00678"/>
<dbReference type="GO" id="GO:0003723">
    <property type="term" value="F:RNA binding"/>
    <property type="evidence" value="ECO:0007669"/>
    <property type="project" value="TreeGrafter"/>
</dbReference>
<dbReference type="InterPro" id="IPR014722">
    <property type="entry name" value="Rib_uL2_dom2"/>
</dbReference>
<comment type="similarity">
    <text evidence="1">Belongs to the eukaryotic ribosomal protein eL6 family.</text>
</comment>
<dbReference type="GO" id="GO:0022625">
    <property type="term" value="C:cytosolic large ribosomal subunit"/>
    <property type="evidence" value="ECO:0007669"/>
    <property type="project" value="TreeGrafter"/>
</dbReference>
<dbReference type="EMBL" id="LTDL01000040">
    <property type="protein sequence ID" value="OAG29545.1"/>
    <property type="molecule type" value="Genomic_DNA"/>
</dbReference>
<keyword evidence="2" id="KW-0689">Ribosomal protein</keyword>
<dbReference type="STRING" id="1805483.A0A177EC74"/>
<dbReference type="InterPro" id="IPR000915">
    <property type="entry name" value="60S_ribosomal_eL6"/>
</dbReference>
<dbReference type="RefSeq" id="XP_067544193.1">
    <property type="nucleotide sequence ID" value="XM_067688096.1"/>
</dbReference>
<dbReference type="Proteomes" id="UP000185944">
    <property type="component" value="Unassembled WGS sequence"/>
</dbReference>
<name>A0A177EC74_9MICR</name>
<dbReference type="OrthoDB" id="2436667at2759"/>
<dbReference type="GO" id="GO:0003735">
    <property type="term" value="F:structural constituent of ribosome"/>
    <property type="evidence" value="ECO:0007669"/>
    <property type="project" value="InterPro"/>
</dbReference>
<dbReference type="GeneID" id="93647028"/>
<reference evidence="2 3" key="1">
    <citation type="submission" date="2016-02" db="EMBL/GenBank/DDBJ databases">
        <title>Discovery of a natural microsporidian pathogen with a broad tissue tropism in Caenorhabditis elegans.</title>
        <authorList>
            <person name="Luallen R.J."/>
            <person name="Reinke A.W."/>
            <person name="Tong L."/>
            <person name="Botts M.R."/>
            <person name="Felix M.-A."/>
            <person name="Troemel E.R."/>
        </authorList>
    </citation>
    <scope>NUCLEOTIDE SEQUENCE [LARGE SCALE GENOMIC DNA]</scope>
    <source>
        <strain evidence="2 3">JUm2807</strain>
    </source>
</reference>
<proteinExistence type="inferred from homology"/>
<comment type="caution">
    <text evidence="2">The sequence shown here is derived from an EMBL/GenBank/DDBJ whole genome shotgun (WGS) entry which is preliminary data.</text>
</comment>
<dbReference type="InterPro" id="IPR008991">
    <property type="entry name" value="Translation_prot_SH3-like_sf"/>
</dbReference>
<keyword evidence="3" id="KW-1185">Reference proteome</keyword>
<organism evidence="2 3">
    <name type="scientific">Nematocida displodere</name>
    <dbReference type="NCBI Taxonomy" id="1805483"/>
    <lineage>
        <taxon>Eukaryota</taxon>
        <taxon>Fungi</taxon>
        <taxon>Fungi incertae sedis</taxon>
        <taxon>Microsporidia</taxon>
        <taxon>Nematocida</taxon>
    </lineage>
</organism>
<keyword evidence="2" id="KW-0687">Ribonucleoprotein</keyword>
<gene>
    <name evidence="2" type="ORF">NEDG_00678</name>
</gene>
<evidence type="ECO:0000313" key="2">
    <source>
        <dbReference type="EMBL" id="OAG29545.1"/>
    </source>
</evidence>
<dbReference type="GO" id="GO:0000027">
    <property type="term" value="P:ribosomal large subunit assembly"/>
    <property type="evidence" value="ECO:0007669"/>
    <property type="project" value="TreeGrafter"/>
</dbReference>
<dbReference type="Gene3D" id="2.30.30.30">
    <property type="match status" value="1"/>
</dbReference>
<evidence type="ECO:0000256" key="1">
    <source>
        <dbReference type="ARBA" id="ARBA00010592"/>
    </source>
</evidence>
<sequence>MIRNIRLNIDQESTKYPGDDIPSKVLTWLENNKREVEAERADLIEGQIIVILQGKHTSMRGVFIKRLPKNLILVSGLSSTGVSFTVMNQRYVLPVSVFVPLERSFIDSIEVQENEVAKIRDWTTENAADLEILDLITLEGKQETIDTAINNECAKTKGLKTYFVTPFTLPVGVDAMGAFY</sequence>
<accession>A0A177EC74</accession>
<evidence type="ECO:0000313" key="3">
    <source>
        <dbReference type="Proteomes" id="UP000185944"/>
    </source>
</evidence>
<dbReference type="SUPFAM" id="SSF50104">
    <property type="entry name" value="Translation proteins SH3-like domain"/>
    <property type="match status" value="1"/>
</dbReference>